<evidence type="ECO:0000313" key="6">
    <source>
        <dbReference type="EMBL" id="KAK9529712.1"/>
    </source>
</evidence>
<accession>A0AAW1F4W6</accession>
<keyword evidence="2" id="KW-0597">Phosphoprotein</keyword>
<sequence length="376" mass="39332">MEAGGKDCEEETLQTAFKKLRVDAESLPGAVSVSEASVSRVASRVCLDVSGAKPKLGCPKDNWHGCMRKTSRGPSRTQRRRRSKSPILHPPKFTYCSAAAASALSTSSSGLKHQRLAAPEPSAPGHAGDAAAVLPSSAQKELSSSGTAGHISPLVFGSCAGYETRVAAAVQEIPGAATTTSSGQDGGRSGDQSSEEGTPEKSACRGAESAAGGAPSPPRTSAEAADFRALSERHGGVSAEVPHVPCSCAWKKKKDSDPPEEAGQGAESECQCGSLHRDWSGVEVYSFTGLRNVMPESERSREDDAHRTLSTNSNAAAIAAASPPPSSSSSSGSPRSCSEQARVYVDDITIEDLSGYMEYYLYIPKKMSHMAEMMYT</sequence>
<protein>
    <recommendedName>
        <fullName evidence="1">Oxidative stress-responsive serine-rich protein 1</fullName>
    </recommendedName>
    <alternativeName>
        <fullName evidence="4">Oxidative stress-responsive protein 1</fullName>
    </alternativeName>
    <alternativeName>
        <fullName evidence="3">Peroxide-inducible transcript 1 protein</fullName>
    </alternativeName>
</protein>
<evidence type="ECO:0000256" key="5">
    <source>
        <dbReference type="SAM" id="MobiDB-lite"/>
    </source>
</evidence>
<feature type="region of interest" description="Disordered" evidence="5">
    <location>
        <begin position="175"/>
        <end position="225"/>
    </location>
</feature>
<evidence type="ECO:0000313" key="7">
    <source>
        <dbReference type="Proteomes" id="UP001488805"/>
    </source>
</evidence>
<evidence type="ECO:0000256" key="4">
    <source>
        <dbReference type="ARBA" id="ARBA00031405"/>
    </source>
</evidence>
<dbReference type="Pfam" id="PF05604">
    <property type="entry name" value="DUF776"/>
    <property type="match status" value="1"/>
</dbReference>
<feature type="region of interest" description="Disordered" evidence="5">
    <location>
        <begin position="111"/>
        <end position="130"/>
    </location>
</feature>
<dbReference type="PANTHER" id="PTHR31383">
    <property type="entry name" value="OXIDATIVE STRESS-RESPONSE SERINE-RICH PROTEIN 1"/>
    <property type="match status" value="1"/>
</dbReference>
<dbReference type="InterPro" id="IPR008494">
    <property type="entry name" value="DUF776"/>
</dbReference>
<feature type="compositionally biased region" description="Low complexity" evidence="5">
    <location>
        <begin position="206"/>
        <end position="222"/>
    </location>
</feature>
<feature type="compositionally biased region" description="Basic residues" evidence="5">
    <location>
        <begin position="66"/>
        <end position="84"/>
    </location>
</feature>
<evidence type="ECO:0000256" key="3">
    <source>
        <dbReference type="ARBA" id="ARBA00029721"/>
    </source>
</evidence>
<organism evidence="6 7">
    <name type="scientific">Zoarces viviparus</name>
    <name type="common">Viviparous eelpout</name>
    <name type="synonym">Blennius viviparus</name>
    <dbReference type="NCBI Taxonomy" id="48416"/>
    <lineage>
        <taxon>Eukaryota</taxon>
        <taxon>Metazoa</taxon>
        <taxon>Chordata</taxon>
        <taxon>Craniata</taxon>
        <taxon>Vertebrata</taxon>
        <taxon>Euteleostomi</taxon>
        <taxon>Actinopterygii</taxon>
        <taxon>Neopterygii</taxon>
        <taxon>Teleostei</taxon>
        <taxon>Neoteleostei</taxon>
        <taxon>Acanthomorphata</taxon>
        <taxon>Eupercaria</taxon>
        <taxon>Perciformes</taxon>
        <taxon>Cottioidei</taxon>
        <taxon>Zoarcales</taxon>
        <taxon>Zoarcidae</taxon>
        <taxon>Zoarcinae</taxon>
        <taxon>Zoarces</taxon>
    </lineage>
</organism>
<keyword evidence="7" id="KW-1185">Reference proteome</keyword>
<name>A0AAW1F4W6_ZOAVI</name>
<proteinExistence type="predicted"/>
<gene>
    <name evidence="6" type="ORF">VZT92_013787</name>
</gene>
<feature type="region of interest" description="Disordered" evidence="5">
    <location>
        <begin position="62"/>
        <end position="91"/>
    </location>
</feature>
<feature type="region of interest" description="Disordered" evidence="5">
    <location>
        <begin position="318"/>
        <end position="338"/>
    </location>
</feature>
<evidence type="ECO:0000256" key="1">
    <source>
        <dbReference type="ARBA" id="ARBA00015005"/>
    </source>
</evidence>
<comment type="caution">
    <text evidence="6">The sequence shown here is derived from an EMBL/GenBank/DDBJ whole genome shotgun (WGS) entry which is preliminary data.</text>
</comment>
<dbReference type="EMBL" id="JBCEZU010000111">
    <property type="protein sequence ID" value="KAK9529712.1"/>
    <property type="molecule type" value="Genomic_DNA"/>
</dbReference>
<feature type="region of interest" description="Disordered" evidence="5">
    <location>
        <begin position="251"/>
        <end position="271"/>
    </location>
</feature>
<dbReference type="Proteomes" id="UP001488805">
    <property type="component" value="Unassembled WGS sequence"/>
</dbReference>
<dbReference type="PANTHER" id="PTHR31383:SF2">
    <property type="entry name" value="OXIDATIVE STRESS-RESPONSIVE SERINE-RICH PROTEIN 1"/>
    <property type="match status" value="1"/>
</dbReference>
<evidence type="ECO:0000256" key="2">
    <source>
        <dbReference type="ARBA" id="ARBA00022553"/>
    </source>
</evidence>
<reference evidence="6 7" key="1">
    <citation type="journal article" date="2024" name="Genome Biol. Evol.">
        <title>Chromosome-level genome assembly of the viviparous eelpout Zoarces viviparus.</title>
        <authorList>
            <person name="Fuhrmann N."/>
            <person name="Brasseur M.V."/>
            <person name="Bakowski C.E."/>
            <person name="Podsiadlowski L."/>
            <person name="Prost S."/>
            <person name="Krehenwinkel H."/>
            <person name="Mayer C."/>
        </authorList>
    </citation>
    <scope>NUCLEOTIDE SEQUENCE [LARGE SCALE GENOMIC DNA]</scope>
    <source>
        <strain evidence="6">NO-MEL_2022_Ind0_liver</strain>
    </source>
</reference>
<dbReference type="GO" id="GO:0070301">
    <property type="term" value="P:cellular response to hydrogen peroxide"/>
    <property type="evidence" value="ECO:0007669"/>
    <property type="project" value="TreeGrafter"/>
</dbReference>
<dbReference type="AlphaFoldDB" id="A0AAW1F4W6"/>